<dbReference type="Proteomes" id="UP000297322">
    <property type="component" value="Unassembled WGS sequence"/>
</dbReference>
<gene>
    <name evidence="1" type="ORF">E4T65_21670</name>
</gene>
<comment type="caution">
    <text evidence="1">The sequence shown here is derived from an EMBL/GenBank/DDBJ whole genome shotgun (WGS) entry which is preliminary data.</text>
</comment>
<sequence>MSTNFPVPELNPSPIYPPVDLTKAKYAETSKIGLGRNGIYALFGIDDTDKGAIFSVLRWDVVDGDYLSLWINNQAFVGANVTRGENSHYLLEVPAEKVPEGDCTYFARVRRALSGNEVDSEVQSILFKTTIPGGYDDDDTQQWHSGLAMELGNFKPGAILTPTNTADGLQCLIMPYENIRKNDKIIVRVGGTIYVHTVDGEQAKQPPTQPIVVTVPVEVLRNLNPSGEVKVYFTVLDVVNNEPFGRFPYSQPIVLNSEMYTYPLAPPYVMVDGQYISELDLDTQSGATLEVEVELKPSTVLPKPPNKVKVHVETTDKYGATETLTHLVDDNNRRFQIIPLPAEWMATFKQLAGGSFRVWYEQIKSDGVFLRRSNSTSIGVVGTPSLMPAPIITLLEAGLFPLNTHMELVLPPYQPHDPSYTETVKLQHIDANGSGALVISRQQAGAQGGTRLILMEALKVFEGKGVCQAFYETDDGKGTPGSVRQSEKRNFEIGVRVPTLPPMTVPAILDNNIDPATVPGANWLMYIPYAGTVVGDKVYWTVSGKSTVAGSIDITSSLEGVQLTTLEIPIDTSFLVENNNRSIRISYSVVHAGPPKTTESSMVLNPTVGAAVELGLLKLIEADPTTDTIRPITVKDGATLRISYKSMLPGDVITYTWRGEYGYSQFKAVAAPNPATDSIDVVIPANVIAKGVHPKGNAITVECEVTRGQLSYKFQPLNVRLLPLKVFPTPYIVGFENQTVLPVSELPAEATIKVAPWEFISEGQLYWVTVEGTLATGIAYTEDLAIAKPLTVGDLTNGISLPLSTSIVRALQDNSVFKIRVWVSFPEIPIKQVAIAFEVANYVVQLLPTELPFPTLNGAPSIGQTVTVDPLMFKDSTQVTVKYGGMVPTDIITAEWIHWSGTKVTLTLNGVTGGSVTFDFTSNKVMHNSVNSIVQLKYSVVRGGKTIPSSAQTVNVSTIAPASLPRPSINGLTEGAILDLTSFSGNAQLALKAWPFIKTGHRVWITLSSNGVAPLSVLAGYFVTENELPNGLANIPVLRSWLEKLPNNSTLVVGGRVGFDGDQQEQKAVELGSTSYALKRNYIENFDSSPATTIRLVGTGFLSETLMVTLISLPQGKHPTIVPYVQLSDSYQTYFNPSSGKNIHNYLPLTKVGDNIVFDIRLIRGTASRIGFWALRGNHVILDPTLTVIYLNVAGGELGRKVFRGPFAFAAFYVDSGDLKDIKAIRILTESQYFLTNFEIFDHVM</sequence>
<protein>
    <submittedName>
        <fullName evidence="1">Uncharacterized protein</fullName>
    </submittedName>
</protein>
<name>A0A4Y9TA82_PSEFL</name>
<accession>A0A4Y9TA82</accession>
<dbReference type="RefSeq" id="WP_135196779.1">
    <property type="nucleotide sequence ID" value="NZ_SPVI01000014.1"/>
</dbReference>
<evidence type="ECO:0000313" key="2">
    <source>
        <dbReference type="Proteomes" id="UP000297322"/>
    </source>
</evidence>
<organism evidence="1 2">
    <name type="scientific">Pseudomonas fluorescens</name>
    <dbReference type="NCBI Taxonomy" id="294"/>
    <lineage>
        <taxon>Bacteria</taxon>
        <taxon>Pseudomonadati</taxon>
        <taxon>Pseudomonadota</taxon>
        <taxon>Gammaproteobacteria</taxon>
        <taxon>Pseudomonadales</taxon>
        <taxon>Pseudomonadaceae</taxon>
        <taxon>Pseudomonas</taxon>
    </lineage>
</organism>
<dbReference type="EMBL" id="SPVI01000014">
    <property type="protein sequence ID" value="TFW41305.1"/>
    <property type="molecule type" value="Genomic_DNA"/>
</dbReference>
<evidence type="ECO:0000313" key="1">
    <source>
        <dbReference type="EMBL" id="TFW41305.1"/>
    </source>
</evidence>
<dbReference type="AlphaFoldDB" id="A0A4Y9TA82"/>
<reference evidence="1 2" key="1">
    <citation type="submission" date="2019-03" db="EMBL/GenBank/DDBJ databases">
        <title>Biocontrol and xenobiotic degradation properties of endophytic Pseudomonas fluorescens strain BRZ63.</title>
        <authorList>
            <person name="Chlebek D.A."/>
            <person name="Pinski A."/>
            <person name="Zur J.P."/>
            <person name="Michalska J."/>
            <person name="Hupert-Kocurek K.T."/>
        </authorList>
    </citation>
    <scope>NUCLEOTIDE SEQUENCE [LARGE SCALE GENOMIC DNA]</scope>
    <source>
        <strain evidence="1 2">BRZ63</strain>
    </source>
</reference>
<proteinExistence type="predicted"/>